<feature type="compositionally biased region" description="Polar residues" evidence="1">
    <location>
        <begin position="88"/>
        <end position="107"/>
    </location>
</feature>
<gene>
    <name evidence="2" type="ORF">CVT24_002310</name>
</gene>
<evidence type="ECO:0000256" key="1">
    <source>
        <dbReference type="SAM" id="MobiDB-lite"/>
    </source>
</evidence>
<comment type="caution">
    <text evidence="2">The sequence shown here is derived from an EMBL/GenBank/DDBJ whole genome shotgun (WGS) entry which is preliminary data.</text>
</comment>
<sequence>MGLSKIYCWVSRYVKQDASPSTENQTLKSNKQSRYRAISVGARKAKRIFLNVLPGNRNRDESSVIQWDVLSALDDSRLQGSKIRASPPDSTNTQNHVTLVQPTSQDQSEVDPVEPADSTTSDSMPTHSVNDYAQVNESQTDPHAVENDQNNDPNQRRISQDQIEVDNQAHPTVTGPVLESSLLFSPRDTSMNSYHDASESSTRLPYDNDDLNADLEVRSIMQTIKSQPAITSPAQPPANTGPSASSNEADTNIIQSTVLPIIPSGTLQDIFRHAVSMSLVLSRRPSNLSSLSTLPLVALTIESPISTADCLTILSGCTKLKDLKVAIDQTEEWHGQGKLKCASLETLHITAICNGLFDSLFCHLALCGSARHLPVRLSIKWGANIHPSERSNVITQFEKRRFVVECTDN</sequence>
<feature type="region of interest" description="Disordered" evidence="1">
    <location>
        <begin position="189"/>
        <end position="208"/>
    </location>
</feature>
<dbReference type="InParanoid" id="A0A409YIS8"/>
<keyword evidence="3" id="KW-1185">Reference proteome</keyword>
<feature type="compositionally biased region" description="Polar residues" evidence="1">
    <location>
        <begin position="117"/>
        <end position="128"/>
    </location>
</feature>
<accession>A0A409YIS8</accession>
<reference evidence="2 3" key="1">
    <citation type="journal article" date="2018" name="Evol. Lett.">
        <title>Horizontal gene cluster transfer increased hallucinogenic mushroom diversity.</title>
        <authorList>
            <person name="Reynolds H.T."/>
            <person name="Vijayakumar V."/>
            <person name="Gluck-Thaler E."/>
            <person name="Korotkin H.B."/>
            <person name="Matheny P.B."/>
            <person name="Slot J.C."/>
        </authorList>
    </citation>
    <scope>NUCLEOTIDE SEQUENCE [LARGE SCALE GENOMIC DNA]</scope>
    <source>
        <strain evidence="2 3">2629</strain>
    </source>
</reference>
<feature type="region of interest" description="Disordered" evidence="1">
    <location>
        <begin position="80"/>
        <end position="128"/>
    </location>
</feature>
<dbReference type="AlphaFoldDB" id="A0A409YIS8"/>
<name>A0A409YIS8_9AGAR</name>
<proteinExistence type="predicted"/>
<dbReference type="Proteomes" id="UP000284842">
    <property type="component" value="Unassembled WGS sequence"/>
</dbReference>
<evidence type="ECO:0000313" key="3">
    <source>
        <dbReference type="Proteomes" id="UP000284842"/>
    </source>
</evidence>
<feature type="region of interest" description="Disordered" evidence="1">
    <location>
        <begin position="227"/>
        <end position="248"/>
    </location>
</feature>
<evidence type="ECO:0000313" key="2">
    <source>
        <dbReference type="EMBL" id="PPR02888.1"/>
    </source>
</evidence>
<organism evidence="2 3">
    <name type="scientific">Panaeolus cyanescens</name>
    <dbReference type="NCBI Taxonomy" id="181874"/>
    <lineage>
        <taxon>Eukaryota</taxon>
        <taxon>Fungi</taxon>
        <taxon>Dikarya</taxon>
        <taxon>Basidiomycota</taxon>
        <taxon>Agaricomycotina</taxon>
        <taxon>Agaricomycetes</taxon>
        <taxon>Agaricomycetidae</taxon>
        <taxon>Agaricales</taxon>
        <taxon>Agaricineae</taxon>
        <taxon>Galeropsidaceae</taxon>
        <taxon>Panaeolus</taxon>
    </lineage>
</organism>
<feature type="compositionally biased region" description="Polar residues" evidence="1">
    <location>
        <begin position="189"/>
        <end position="203"/>
    </location>
</feature>
<protein>
    <submittedName>
        <fullName evidence="2">Uncharacterized protein</fullName>
    </submittedName>
</protein>
<dbReference type="EMBL" id="NHTK01001134">
    <property type="protein sequence ID" value="PPR02888.1"/>
    <property type="molecule type" value="Genomic_DNA"/>
</dbReference>
<dbReference type="OrthoDB" id="3131231at2759"/>